<dbReference type="SMART" id="SM01324">
    <property type="entry name" value="YARHG"/>
    <property type="match status" value="1"/>
</dbReference>
<proteinExistence type="predicted"/>
<protein>
    <recommendedName>
        <fullName evidence="3">YARHG domain-containing protein</fullName>
    </recommendedName>
</protein>
<organism evidence="4 5">
    <name type="scientific">Thiorhodovibrio frisius</name>
    <dbReference type="NCBI Taxonomy" id="631362"/>
    <lineage>
        <taxon>Bacteria</taxon>
        <taxon>Pseudomonadati</taxon>
        <taxon>Pseudomonadota</taxon>
        <taxon>Gammaproteobacteria</taxon>
        <taxon>Chromatiales</taxon>
        <taxon>Chromatiaceae</taxon>
        <taxon>Thiorhodovibrio</taxon>
    </lineage>
</organism>
<keyword evidence="5" id="KW-1185">Reference proteome</keyword>
<dbReference type="HOGENOM" id="CLU_182973_0_0_6"/>
<dbReference type="Gene3D" id="1.20.58.1690">
    <property type="match status" value="1"/>
</dbReference>
<dbReference type="Pfam" id="PF13308">
    <property type="entry name" value="YARHG"/>
    <property type="match status" value="1"/>
</dbReference>
<feature type="domain" description="YARHG" evidence="3">
    <location>
        <begin position="10"/>
        <end position="83"/>
    </location>
</feature>
<evidence type="ECO:0000256" key="2">
    <source>
        <dbReference type="SAM" id="SignalP"/>
    </source>
</evidence>
<feature type="compositionally biased region" description="Basic and acidic residues" evidence="1">
    <location>
        <begin position="71"/>
        <end position="84"/>
    </location>
</feature>
<dbReference type="Proteomes" id="UP000002964">
    <property type="component" value="Unassembled WGS sequence"/>
</dbReference>
<dbReference type="EMBL" id="JH603169">
    <property type="protein sequence ID" value="EIC21915.1"/>
    <property type="molecule type" value="Genomic_DNA"/>
</dbReference>
<feature type="region of interest" description="Disordered" evidence="1">
    <location>
        <begin position="69"/>
        <end position="90"/>
    </location>
</feature>
<keyword evidence="2" id="KW-0732">Signal</keyword>
<dbReference type="InterPro" id="IPR025582">
    <property type="entry name" value="YARHG_dom"/>
</dbReference>
<dbReference type="AlphaFoldDB" id="H8YYY8"/>
<reference evidence="4 5" key="2">
    <citation type="submission" date="2011-11" db="EMBL/GenBank/DDBJ databases">
        <authorList>
            <consortium name="US DOE Joint Genome Institute"/>
            <person name="Lucas S."/>
            <person name="Han J."/>
            <person name="Lapidus A."/>
            <person name="Cheng J.-F."/>
            <person name="Goodwin L."/>
            <person name="Pitluck S."/>
            <person name="Peters L."/>
            <person name="Ovchinnikova G."/>
            <person name="Zhang X."/>
            <person name="Detter J.C."/>
            <person name="Han C."/>
            <person name="Tapia R."/>
            <person name="Land M."/>
            <person name="Hauser L."/>
            <person name="Kyrpides N."/>
            <person name="Ivanova N."/>
            <person name="Pagani I."/>
            <person name="Vogl K."/>
            <person name="Liu Z."/>
            <person name="Overmann J."/>
            <person name="Frigaard N.-U."/>
            <person name="Bryant D."/>
            <person name="Woyke T."/>
        </authorList>
    </citation>
    <scope>NUCLEOTIDE SEQUENCE [LARGE SCALE GENOMIC DNA]</scope>
    <source>
        <strain evidence="4 5">970</strain>
    </source>
</reference>
<feature type="signal peptide" evidence="2">
    <location>
        <begin position="1"/>
        <end position="25"/>
    </location>
</feature>
<name>H8YYY8_9GAMM</name>
<sequence>MIKFKPALALGISILATSAAAPVMAQSCMDLWYQRNLIYAQNGYCFSTSLGKRQFAEYKCWTKNPDLTQQEQKRVDSIRAEERRRGCKVN</sequence>
<reference evidence="5" key="1">
    <citation type="submission" date="2011-06" db="EMBL/GenBank/DDBJ databases">
        <authorList>
            <consortium name="US DOE Joint Genome Institute (JGI-PGF)"/>
            <person name="Lucas S."/>
            <person name="Han J."/>
            <person name="Lapidus A."/>
            <person name="Cheng J.-F."/>
            <person name="Goodwin L."/>
            <person name="Pitluck S."/>
            <person name="Peters L."/>
            <person name="Land M.L."/>
            <person name="Hauser L."/>
            <person name="Vogl K."/>
            <person name="Liu Z."/>
            <person name="Overmann J."/>
            <person name="Frigaard N.-U."/>
            <person name="Bryant D.A."/>
            <person name="Woyke T.J."/>
        </authorList>
    </citation>
    <scope>NUCLEOTIDE SEQUENCE [LARGE SCALE GENOMIC DNA]</scope>
    <source>
        <strain evidence="5">970</strain>
    </source>
</reference>
<evidence type="ECO:0000313" key="5">
    <source>
        <dbReference type="Proteomes" id="UP000002964"/>
    </source>
</evidence>
<gene>
    <name evidence="4" type="ORF">Thi970DRAFT_02151</name>
</gene>
<dbReference type="OrthoDB" id="6701859at2"/>
<dbReference type="PROSITE" id="PS51257">
    <property type="entry name" value="PROKAR_LIPOPROTEIN"/>
    <property type="match status" value="1"/>
</dbReference>
<dbReference type="eggNOG" id="ENOG5033BZI">
    <property type="taxonomic scope" value="Bacteria"/>
</dbReference>
<accession>H8YYY8</accession>
<evidence type="ECO:0000313" key="4">
    <source>
        <dbReference type="EMBL" id="EIC21915.1"/>
    </source>
</evidence>
<evidence type="ECO:0000256" key="1">
    <source>
        <dbReference type="SAM" id="MobiDB-lite"/>
    </source>
</evidence>
<dbReference type="RefSeq" id="WP_009148499.1">
    <property type="nucleotide sequence ID" value="NZ_CP121471.1"/>
</dbReference>
<dbReference type="InterPro" id="IPR038434">
    <property type="entry name" value="YARHG_sf"/>
</dbReference>
<evidence type="ECO:0000259" key="3">
    <source>
        <dbReference type="SMART" id="SM01324"/>
    </source>
</evidence>
<feature type="chain" id="PRO_5003618028" description="YARHG domain-containing protein" evidence="2">
    <location>
        <begin position="26"/>
        <end position="90"/>
    </location>
</feature>